<keyword evidence="3" id="KW-1185">Reference proteome</keyword>
<evidence type="ECO:0000313" key="3">
    <source>
        <dbReference type="Proteomes" id="UP000434172"/>
    </source>
</evidence>
<dbReference type="Proteomes" id="UP000434172">
    <property type="component" value="Unassembled WGS sequence"/>
</dbReference>
<feature type="compositionally biased region" description="Polar residues" evidence="1">
    <location>
        <begin position="51"/>
        <end position="61"/>
    </location>
</feature>
<reference evidence="2 3" key="1">
    <citation type="submission" date="2019-12" db="EMBL/GenBank/DDBJ databases">
        <title>A genome sequence resource for the geographically widespread anthracnose pathogen Colletotrichum asianum.</title>
        <authorList>
            <person name="Meng Y."/>
        </authorList>
    </citation>
    <scope>NUCLEOTIDE SEQUENCE [LARGE SCALE GENOMIC DNA]</scope>
    <source>
        <strain evidence="2 3">ICMP 18580</strain>
    </source>
</reference>
<accession>A0A8H3WI00</accession>
<proteinExistence type="predicted"/>
<comment type="caution">
    <text evidence="2">The sequence shown here is derived from an EMBL/GenBank/DDBJ whole genome shotgun (WGS) entry which is preliminary data.</text>
</comment>
<protein>
    <submittedName>
        <fullName evidence="2">Uncharacterized protein</fullName>
    </submittedName>
</protein>
<feature type="compositionally biased region" description="Acidic residues" evidence="1">
    <location>
        <begin position="77"/>
        <end position="87"/>
    </location>
</feature>
<feature type="region of interest" description="Disordered" evidence="1">
    <location>
        <begin position="47"/>
        <end position="87"/>
    </location>
</feature>
<gene>
    <name evidence="2" type="ORF">GQ607_006629</name>
</gene>
<name>A0A8H3WI00_9PEZI</name>
<evidence type="ECO:0000313" key="2">
    <source>
        <dbReference type="EMBL" id="KAF0326121.1"/>
    </source>
</evidence>
<dbReference type="EMBL" id="WOWK01000032">
    <property type="protein sequence ID" value="KAF0326121.1"/>
    <property type="molecule type" value="Genomic_DNA"/>
</dbReference>
<sequence length="264" mass="30258">MARIVSPKAICISHDGRVVDLSEIPEGAGKTADAPKTEEEFVMIGDFFDNHPSSTKTSSPTIHEDEEDDQQGKATEDSDNDSDSDETIDATTTLAHNPWSSPNHGTRWATPHFHPTAPSWATIISRAVYILLSPSKWRTMFNHLHRLGDNISMFDREWQHEVLRNNVPEPSQEQMFLRGVYEQARTVLDAQVSSKPKAQVLKTLWAQRYSKRSFENIAAKELLYRMWNTCDDAYTNRKKRDQRSFTAPVYRVERVSRDVDVQHN</sequence>
<dbReference type="AlphaFoldDB" id="A0A8H3WI00"/>
<dbReference type="OrthoDB" id="4802021at2759"/>
<organism evidence="2 3">
    <name type="scientific">Colletotrichum asianum</name>
    <dbReference type="NCBI Taxonomy" id="702518"/>
    <lineage>
        <taxon>Eukaryota</taxon>
        <taxon>Fungi</taxon>
        <taxon>Dikarya</taxon>
        <taxon>Ascomycota</taxon>
        <taxon>Pezizomycotina</taxon>
        <taxon>Sordariomycetes</taxon>
        <taxon>Hypocreomycetidae</taxon>
        <taxon>Glomerellales</taxon>
        <taxon>Glomerellaceae</taxon>
        <taxon>Colletotrichum</taxon>
        <taxon>Colletotrichum gloeosporioides species complex</taxon>
    </lineage>
</organism>
<evidence type="ECO:0000256" key="1">
    <source>
        <dbReference type="SAM" id="MobiDB-lite"/>
    </source>
</evidence>